<evidence type="ECO:0000256" key="1">
    <source>
        <dbReference type="SAM" id="MobiDB-lite"/>
    </source>
</evidence>
<reference evidence="2" key="1">
    <citation type="submission" date="2018-02" db="EMBL/GenBank/DDBJ databases">
        <title>Rhizophora mucronata_Transcriptome.</title>
        <authorList>
            <person name="Meera S.P."/>
            <person name="Sreeshan A."/>
            <person name="Augustine A."/>
        </authorList>
    </citation>
    <scope>NUCLEOTIDE SEQUENCE</scope>
    <source>
        <tissue evidence="2">Leaf</tissue>
    </source>
</reference>
<organism evidence="2">
    <name type="scientific">Rhizophora mucronata</name>
    <name type="common">Asiatic mangrove</name>
    <dbReference type="NCBI Taxonomy" id="61149"/>
    <lineage>
        <taxon>Eukaryota</taxon>
        <taxon>Viridiplantae</taxon>
        <taxon>Streptophyta</taxon>
        <taxon>Embryophyta</taxon>
        <taxon>Tracheophyta</taxon>
        <taxon>Spermatophyta</taxon>
        <taxon>Magnoliopsida</taxon>
        <taxon>eudicotyledons</taxon>
        <taxon>Gunneridae</taxon>
        <taxon>Pentapetalae</taxon>
        <taxon>rosids</taxon>
        <taxon>fabids</taxon>
        <taxon>Malpighiales</taxon>
        <taxon>Rhizophoraceae</taxon>
        <taxon>Rhizophora</taxon>
    </lineage>
</organism>
<feature type="compositionally biased region" description="Polar residues" evidence="1">
    <location>
        <begin position="58"/>
        <end position="73"/>
    </location>
</feature>
<accession>A0A2P2IXQ4</accession>
<dbReference type="EMBL" id="GGEC01005510">
    <property type="protein sequence ID" value="MBW85993.1"/>
    <property type="molecule type" value="Transcribed_RNA"/>
</dbReference>
<protein>
    <submittedName>
        <fullName evidence="2">Uncharacterized protein</fullName>
    </submittedName>
</protein>
<dbReference type="AlphaFoldDB" id="A0A2P2IXQ4"/>
<name>A0A2P2IXQ4_RHIMU</name>
<evidence type="ECO:0000313" key="2">
    <source>
        <dbReference type="EMBL" id="MBW85993.1"/>
    </source>
</evidence>
<feature type="region of interest" description="Disordered" evidence="1">
    <location>
        <begin position="1"/>
        <end position="73"/>
    </location>
</feature>
<sequence length="73" mass="7959">MEPPAGPGARSDGSGLDSIQFGEDIRKHKPKQQINPKQKNEVAQANVKTKRSLKNQDTRGFSSTTKTQKGVPL</sequence>
<proteinExistence type="predicted"/>